<keyword evidence="7" id="KW-0106">Calcium</keyword>
<keyword evidence="2" id="KW-0964">Secreted</keyword>
<comment type="caution">
    <text evidence="11">Lacks conserved residue(s) required for the propagation of feature annotation.</text>
</comment>
<evidence type="ECO:0000256" key="4">
    <source>
        <dbReference type="ARBA" id="ARBA00022659"/>
    </source>
</evidence>
<dbReference type="OrthoDB" id="6127264at2759"/>
<gene>
    <name evidence="14" type="primary">LOC109483281</name>
</gene>
<evidence type="ECO:0000313" key="14">
    <source>
        <dbReference type="RefSeq" id="XP_019641833.1"/>
    </source>
</evidence>
<evidence type="ECO:0000256" key="11">
    <source>
        <dbReference type="PROSITE-ProRule" id="PRU00302"/>
    </source>
</evidence>
<dbReference type="Proteomes" id="UP000515135">
    <property type="component" value="Unplaced"/>
</dbReference>
<keyword evidence="3" id="KW-0245">EGF-like domain</keyword>
<dbReference type="InterPro" id="IPR000436">
    <property type="entry name" value="Sushi_SCR_CCP_dom"/>
</dbReference>
<dbReference type="FunFam" id="2.10.70.10:FF:000064">
    <property type="entry name" value="Fibulin 7"/>
    <property type="match status" value="1"/>
</dbReference>
<evidence type="ECO:0000256" key="5">
    <source>
        <dbReference type="ARBA" id="ARBA00022729"/>
    </source>
</evidence>
<dbReference type="GO" id="GO:0007155">
    <property type="term" value="P:cell adhesion"/>
    <property type="evidence" value="ECO:0007669"/>
    <property type="project" value="UniProtKB-KW"/>
</dbReference>
<keyword evidence="13" id="KW-1185">Reference proteome</keyword>
<keyword evidence="4 11" id="KW-0768">Sushi</keyword>
<evidence type="ECO:0000256" key="2">
    <source>
        <dbReference type="ARBA" id="ARBA00022525"/>
    </source>
</evidence>
<dbReference type="InterPro" id="IPR051277">
    <property type="entry name" value="SEZ6_CSMD_C4BPB_Regulators"/>
</dbReference>
<dbReference type="SMART" id="SM00032">
    <property type="entry name" value="CCP"/>
    <property type="match status" value="1"/>
</dbReference>
<dbReference type="RefSeq" id="XP_019641833.1">
    <property type="nucleotide sequence ID" value="XM_019786274.1"/>
</dbReference>
<dbReference type="GeneID" id="109483281"/>
<dbReference type="PANTHER" id="PTHR45656">
    <property type="entry name" value="PROTEIN CBR-CLEC-78"/>
    <property type="match status" value="1"/>
</dbReference>
<evidence type="ECO:0000256" key="1">
    <source>
        <dbReference type="ARBA" id="ARBA00004613"/>
    </source>
</evidence>
<evidence type="ECO:0000313" key="13">
    <source>
        <dbReference type="Proteomes" id="UP000515135"/>
    </source>
</evidence>
<name>A0A6P4ZY64_BRABE</name>
<keyword evidence="5" id="KW-0732">Signal</keyword>
<evidence type="ECO:0000259" key="12">
    <source>
        <dbReference type="PROSITE" id="PS50923"/>
    </source>
</evidence>
<dbReference type="Pfam" id="PF00084">
    <property type="entry name" value="Sushi"/>
    <property type="match status" value="1"/>
</dbReference>
<dbReference type="PROSITE" id="PS50923">
    <property type="entry name" value="SUSHI"/>
    <property type="match status" value="1"/>
</dbReference>
<feature type="non-terminal residue" evidence="14">
    <location>
        <position position="153"/>
    </location>
</feature>
<dbReference type="CDD" id="cd00033">
    <property type="entry name" value="CCP"/>
    <property type="match status" value="1"/>
</dbReference>
<evidence type="ECO:0000256" key="6">
    <source>
        <dbReference type="ARBA" id="ARBA00022737"/>
    </source>
</evidence>
<dbReference type="Gene3D" id="2.10.70.10">
    <property type="entry name" value="Complement Module, domain 1"/>
    <property type="match status" value="1"/>
</dbReference>
<proteinExistence type="predicted"/>
<evidence type="ECO:0000256" key="3">
    <source>
        <dbReference type="ARBA" id="ARBA00022536"/>
    </source>
</evidence>
<dbReference type="SUPFAM" id="SSF57535">
    <property type="entry name" value="Complement control module/SCR domain"/>
    <property type="match status" value="1"/>
</dbReference>
<accession>A0A6P4ZY64</accession>
<sequence>MWGEMGKCVTEYNSDPYINDVLGCNPSGGVAAVANLAFSAGATRDRKFGFYICATSHCQRGIYESRRSLRNTEAAFGSDGSGDRIVYTVCAGTAATQCPILTAPDNGALSPEGANSYNDVVTFTCNQGYELEGNSSVRCQADRTWSGPVPTCT</sequence>
<feature type="domain" description="Sushi" evidence="12">
    <location>
        <begin position="96"/>
        <end position="153"/>
    </location>
</feature>
<organism evidence="13 14">
    <name type="scientific">Branchiostoma belcheri</name>
    <name type="common">Amphioxus</name>
    <dbReference type="NCBI Taxonomy" id="7741"/>
    <lineage>
        <taxon>Eukaryota</taxon>
        <taxon>Metazoa</taxon>
        <taxon>Chordata</taxon>
        <taxon>Cephalochordata</taxon>
        <taxon>Leptocardii</taxon>
        <taxon>Amphioxiformes</taxon>
        <taxon>Branchiostomatidae</taxon>
        <taxon>Branchiostoma</taxon>
    </lineage>
</organism>
<keyword evidence="6" id="KW-0677">Repeat</keyword>
<keyword evidence="10" id="KW-0325">Glycoprotein</keyword>
<dbReference type="InterPro" id="IPR035976">
    <property type="entry name" value="Sushi/SCR/CCP_sf"/>
</dbReference>
<evidence type="ECO:0000256" key="8">
    <source>
        <dbReference type="ARBA" id="ARBA00022889"/>
    </source>
</evidence>
<keyword evidence="8" id="KW-0130">Cell adhesion</keyword>
<dbReference type="KEGG" id="bbel:109483281"/>
<keyword evidence="9 11" id="KW-1015">Disulfide bond</keyword>
<evidence type="ECO:0000256" key="9">
    <source>
        <dbReference type="ARBA" id="ARBA00023157"/>
    </source>
</evidence>
<protein>
    <submittedName>
        <fullName evidence="14">L-selectin-like</fullName>
    </submittedName>
</protein>
<feature type="disulfide bond" evidence="11">
    <location>
        <begin position="125"/>
        <end position="152"/>
    </location>
</feature>
<evidence type="ECO:0000256" key="10">
    <source>
        <dbReference type="ARBA" id="ARBA00023180"/>
    </source>
</evidence>
<dbReference type="PANTHER" id="PTHR45656:SF4">
    <property type="entry name" value="PROTEIN CBR-CLEC-78"/>
    <property type="match status" value="1"/>
</dbReference>
<comment type="subcellular location">
    <subcellularLocation>
        <location evidence="1">Secreted</location>
    </subcellularLocation>
</comment>
<dbReference type="AlphaFoldDB" id="A0A6P4ZY64"/>
<evidence type="ECO:0000256" key="7">
    <source>
        <dbReference type="ARBA" id="ARBA00022837"/>
    </source>
</evidence>
<dbReference type="GO" id="GO:0005576">
    <property type="term" value="C:extracellular region"/>
    <property type="evidence" value="ECO:0007669"/>
    <property type="project" value="UniProtKB-SubCell"/>
</dbReference>
<reference evidence="14" key="1">
    <citation type="submission" date="2025-08" db="UniProtKB">
        <authorList>
            <consortium name="RefSeq"/>
        </authorList>
    </citation>
    <scope>IDENTIFICATION</scope>
    <source>
        <tissue evidence="14">Gonad</tissue>
    </source>
</reference>